<dbReference type="PROSITE" id="PS50082">
    <property type="entry name" value="WD_REPEATS_2"/>
    <property type="match status" value="5"/>
</dbReference>
<dbReference type="GO" id="GO:0005782">
    <property type="term" value="C:peroxisomal matrix"/>
    <property type="evidence" value="ECO:0007669"/>
    <property type="project" value="UniProtKB-SubCell"/>
</dbReference>
<feature type="repeat" description="WD" evidence="11">
    <location>
        <begin position="193"/>
        <end position="235"/>
    </location>
</feature>
<dbReference type="PROSITE" id="PS50294">
    <property type="entry name" value="WD_REPEATS_REGION"/>
    <property type="match status" value="1"/>
</dbReference>
<dbReference type="Pfam" id="PF00400">
    <property type="entry name" value="WD40"/>
    <property type="match status" value="6"/>
</dbReference>
<gene>
    <name evidence="12" type="primary">PEX7</name>
    <name evidence="12" type="ORF">H4R18_004800</name>
</gene>
<dbReference type="PROSITE" id="PS00678">
    <property type="entry name" value="WD_REPEATS_1"/>
    <property type="match status" value="1"/>
</dbReference>
<comment type="caution">
    <text evidence="12">The sequence shown here is derived from an EMBL/GenBank/DDBJ whole genome shotgun (WGS) entry which is preliminary data.</text>
</comment>
<reference evidence="12" key="1">
    <citation type="submission" date="2022-07" db="EMBL/GenBank/DDBJ databases">
        <title>Phylogenomic reconstructions and comparative analyses of Kickxellomycotina fungi.</title>
        <authorList>
            <person name="Reynolds N.K."/>
            <person name="Stajich J.E."/>
            <person name="Barry K."/>
            <person name="Grigoriev I.V."/>
            <person name="Crous P."/>
            <person name="Smith M.E."/>
        </authorList>
    </citation>
    <scope>NUCLEOTIDE SEQUENCE</scope>
    <source>
        <strain evidence="12">NBRC 105414</strain>
    </source>
</reference>
<organism evidence="12 13">
    <name type="scientific">Coemansia javaensis</name>
    <dbReference type="NCBI Taxonomy" id="2761396"/>
    <lineage>
        <taxon>Eukaryota</taxon>
        <taxon>Fungi</taxon>
        <taxon>Fungi incertae sedis</taxon>
        <taxon>Zoopagomycota</taxon>
        <taxon>Kickxellomycotina</taxon>
        <taxon>Kickxellomycetes</taxon>
        <taxon>Kickxellales</taxon>
        <taxon>Kickxellaceae</taxon>
        <taxon>Coemansia</taxon>
    </lineage>
</organism>
<evidence type="ECO:0000256" key="1">
    <source>
        <dbReference type="ARBA" id="ARBA00004253"/>
    </source>
</evidence>
<dbReference type="PANTHER" id="PTHR46027:SF1">
    <property type="entry name" value="PEROXISOMAL TARGETING SIGNAL 2 RECEPTOR"/>
    <property type="match status" value="1"/>
</dbReference>
<dbReference type="AlphaFoldDB" id="A0A9W8LGJ6"/>
<feature type="repeat" description="WD" evidence="11">
    <location>
        <begin position="61"/>
        <end position="94"/>
    </location>
</feature>
<keyword evidence="7" id="KW-0653">Protein transport</keyword>
<evidence type="ECO:0000256" key="3">
    <source>
        <dbReference type="ARBA" id="ARBA00022448"/>
    </source>
</evidence>
<dbReference type="InterPro" id="IPR036322">
    <property type="entry name" value="WD40_repeat_dom_sf"/>
</dbReference>
<dbReference type="PANTHER" id="PTHR46027">
    <property type="entry name" value="PEROXISOMAL TARGETING SIGNAL 2 RECEPTOR"/>
    <property type="match status" value="1"/>
</dbReference>
<evidence type="ECO:0000313" key="13">
    <source>
        <dbReference type="Proteomes" id="UP001140217"/>
    </source>
</evidence>
<dbReference type="InterPro" id="IPR015943">
    <property type="entry name" value="WD40/YVTN_repeat-like_dom_sf"/>
</dbReference>
<dbReference type="InterPro" id="IPR019775">
    <property type="entry name" value="WD40_repeat_CS"/>
</dbReference>
<dbReference type="OrthoDB" id="273771at2759"/>
<dbReference type="SUPFAM" id="SSF50978">
    <property type="entry name" value="WD40 repeat-like"/>
    <property type="match status" value="1"/>
</dbReference>
<accession>A0A9W8LGJ6</accession>
<dbReference type="Gene3D" id="2.130.10.10">
    <property type="entry name" value="YVTN repeat-like/Quinoprotein amine dehydrogenase"/>
    <property type="match status" value="1"/>
</dbReference>
<evidence type="ECO:0000256" key="7">
    <source>
        <dbReference type="ARBA" id="ARBA00022927"/>
    </source>
</evidence>
<dbReference type="PRINTS" id="PR00320">
    <property type="entry name" value="GPROTEINBRPT"/>
</dbReference>
<keyword evidence="12" id="KW-0675">Receptor</keyword>
<keyword evidence="8" id="KW-0576">Peroxisome</keyword>
<dbReference type="InterPro" id="IPR001680">
    <property type="entry name" value="WD40_rpt"/>
</dbReference>
<dbReference type="GO" id="GO:0005829">
    <property type="term" value="C:cytosol"/>
    <property type="evidence" value="ECO:0007669"/>
    <property type="project" value="UniProtKB-SubCell"/>
</dbReference>
<evidence type="ECO:0000256" key="5">
    <source>
        <dbReference type="ARBA" id="ARBA00022574"/>
    </source>
</evidence>
<name>A0A9W8LGJ6_9FUNG</name>
<dbReference type="GO" id="GO:0016558">
    <property type="term" value="P:protein import into peroxisome matrix"/>
    <property type="evidence" value="ECO:0007669"/>
    <property type="project" value="InterPro"/>
</dbReference>
<feature type="repeat" description="WD" evidence="11">
    <location>
        <begin position="105"/>
        <end position="147"/>
    </location>
</feature>
<dbReference type="InterPro" id="IPR020472">
    <property type="entry name" value="WD40_PAC1"/>
</dbReference>
<keyword evidence="13" id="KW-1185">Reference proteome</keyword>
<dbReference type="Proteomes" id="UP001140217">
    <property type="component" value="Unassembled WGS sequence"/>
</dbReference>
<keyword evidence="5 11" id="KW-0853">WD repeat</keyword>
<evidence type="ECO:0000256" key="6">
    <source>
        <dbReference type="ARBA" id="ARBA00022737"/>
    </source>
</evidence>
<feature type="repeat" description="WD" evidence="11">
    <location>
        <begin position="148"/>
        <end position="181"/>
    </location>
</feature>
<evidence type="ECO:0000256" key="10">
    <source>
        <dbReference type="ARBA" id="ARBA00032565"/>
    </source>
</evidence>
<evidence type="ECO:0000256" key="9">
    <source>
        <dbReference type="ARBA" id="ARBA00024017"/>
    </source>
</evidence>
<evidence type="ECO:0000313" key="12">
    <source>
        <dbReference type="EMBL" id="KAJ2778103.1"/>
    </source>
</evidence>
<dbReference type="GO" id="GO:0005053">
    <property type="term" value="F:peroxisome matrix targeting signal-2 binding"/>
    <property type="evidence" value="ECO:0007669"/>
    <property type="project" value="InterPro"/>
</dbReference>
<keyword evidence="6" id="KW-0677">Repeat</keyword>
<dbReference type="CDD" id="cd00200">
    <property type="entry name" value="WD40"/>
    <property type="match status" value="1"/>
</dbReference>
<evidence type="ECO:0000256" key="4">
    <source>
        <dbReference type="ARBA" id="ARBA00022490"/>
    </source>
</evidence>
<dbReference type="InterPro" id="IPR044536">
    <property type="entry name" value="PEX7"/>
</dbReference>
<keyword evidence="3" id="KW-0813">Transport</keyword>
<proteinExistence type="inferred from homology"/>
<evidence type="ECO:0000256" key="11">
    <source>
        <dbReference type="PROSITE-ProRule" id="PRU00221"/>
    </source>
</evidence>
<dbReference type="EMBL" id="JANBUL010000249">
    <property type="protein sequence ID" value="KAJ2778103.1"/>
    <property type="molecule type" value="Genomic_DNA"/>
</dbReference>
<comment type="similarity">
    <text evidence="9">Belongs to the WD repeat peroxin-7 family.</text>
</comment>
<feature type="repeat" description="WD" evidence="11">
    <location>
        <begin position="244"/>
        <end position="279"/>
    </location>
</feature>
<comment type="subcellular location">
    <subcellularLocation>
        <location evidence="2">Cytoplasm</location>
        <location evidence="2">Cytosol</location>
    </subcellularLocation>
    <subcellularLocation>
        <location evidence="1">Peroxisome matrix</location>
    </subcellularLocation>
</comment>
<dbReference type="SMART" id="SM00320">
    <property type="entry name" value="WD40"/>
    <property type="match status" value="6"/>
</dbReference>
<evidence type="ECO:0000256" key="2">
    <source>
        <dbReference type="ARBA" id="ARBA00004514"/>
    </source>
</evidence>
<evidence type="ECO:0000256" key="8">
    <source>
        <dbReference type="ARBA" id="ARBA00023140"/>
    </source>
</evidence>
<keyword evidence="4" id="KW-0963">Cytoplasm</keyword>
<protein>
    <recommendedName>
        <fullName evidence="10">Peroxin-7</fullName>
    </recommendedName>
</protein>
<sequence>MAAAAAVARCRTPGFKGYAVQFSPFSDRLLAAATSANFGLAGNGRLVVLGAPPAPGAVQRQYDTQDGLFDLAWSETHENQIATAGGDGSIRLWDTTVGALPVAKWHEHRREVMSIEWNYTAKTTFLSSSWDGSAKVWSPAAAQSLRTFGEHAGCVYAAAWSPRHPDQFATCGEDRSVRLWSAREPGGRSLAAFGGHTDQVLSLDWNKYAPDQFATSSVDRTIKIWDIRNPRGQVAMLGPFEFSVRRVKFSPFSPHYIATAGYDMSAAVWDVRNGAVVYVHDAHTEFVFGVDWSLFHPGLLATCSWDEHVHTFNVPLPK</sequence>